<sequence length="53" mass="6072">AIRPNSRARPLITFVFLGSFNATAFLTAPMVVMKTTVPFHHILHFLHRQLNLQ</sequence>
<feature type="transmembrane region" description="Helical" evidence="1">
    <location>
        <begin position="12"/>
        <end position="32"/>
    </location>
</feature>
<keyword evidence="1" id="KW-0812">Transmembrane</keyword>
<organism evidence="2 3">
    <name type="scientific">Allacma fusca</name>
    <dbReference type="NCBI Taxonomy" id="39272"/>
    <lineage>
        <taxon>Eukaryota</taxon>
        <taxon>Metazoa</taxon>
        <taxon>Ecdysozoa</taxon>
        <taxon>Arthropoda</taxon>
        <taxon>Hexapoda</taxon>
        <taxon>Collembola</taxon>
        <taxon>Symphypleona</taxon>
        <taxon>Sminthuridae</taxon>
        <taxon>Allacma</taxon>
    </lineage>
</organism>
<dbReference type="AlphaFoldDB" id="A0A8J2MEY8"/>
<keyword evidence="1" id="KW-0472">Membrane</keyword>
<accession>A0A8J2MEY8</accession>
<dbReference type="Proteomes" id="UP000708208">
    <property type="component" value="Unassembled WGS sequence"/>
</dbReference>
<evidence type="ECO:0000256" key="1">
    <source>
        <dbReference type="SAM" id="Phobius"/>
    </source>
</evidence>
<protein>
    <submittedName>
        <fullName evidence="2">Uncharacterized protein</fullName>
    </submittedName>
</protein>
<keyword evidence="1" id="KW-1133">Transmembrane helix</keyword>
<proteinExistence type="predicted"/>
<feature type="non-terminal residue" evidence="2">
    <location>
        <position position="1"/>
    </location>
</feature>
<gene>
    <name evidence="2" type="ORF">AFUS01_LOCUS46719</name>
</gene>
<dbReference type="EMBL" id="CAJVCH010571489">
    <property type="protein sequence ID" value="CAG7837636.1"/>
    <property type="molecule type" value="Genomic_DNA"/>
</dbReference>
<name>A0A8J2MEY8_9HEXA</name>
<comment type="caution">
    <text evidence="2">The sequence shown here is derived from an EMBL/GenBank/DDBJ whole genome shotgun (WGS) entry which is preliminary data.</text>
</comment>
<evidence type="ECO:0000313" key="2">
    <source>
        <dbReference type="EMBL" id="CAG7837636.1"/>
    </source>
</evidence>
<evidence type="ECO:0000313" key="3">
    <source>
        <dbReference type="Proteomes" id="UP000708208"/>
    </source>
</evidence>
<reference evidence="2" key="1">
    <citation type="submission" date="2021-06" db="EMBL/GenBank/DDBJ databases">
        <authorList>
            <person name="Hodson N. C."/>
            <person name="Mongue J. A."/>
            <person name="Jaron S. K."/>
        </authorList>
    </citation>
    <scope>NUCLEOTIDE SEQUENCE</scope>
</reference>
<keyword evidence="3" id="KW-1185">Reference proteome</keyword>